<name>A0A820RBZ6_9BILA</name>
<feature type="region of interest" description="Disordered" evidence="1">
    <location>
        <begin position="23"/>
        <end position="55"/>
    </location>
</feature>
<proteinExistence type="predicted"/>
<sequence length="109" mass="11490">NSSDTLTNPITTITNGTLTARISNMSSSSSSSSSLSVSTPSSSEHATKKQSLLPVTQQVVRRTSMSAPGPPITLILNKDQKGSFGLTLSQHDNEVWIQSVQPHGPADQV</sequence>
<dbReference type="EMBL" id="CAJOBB010029372">
    <property type="protein sequence ID" value="CAF4436420.1"/>
    <property type="molecule type" value="Genomic_DNA"/>
</dbReference>
<dbReference type="SUPFAM" id="SSF50156">
    <property type="entry name" value="PDZ domain-like"/>
    <property type="match status" value="1"/>
</dbReference>
<accession>A0A820RBZ6</accession>
<evidence type="ECO:0000259" key="2">
    <source>
        <dbReference type="PROSITE" id="PS50106"/>
    </source>
</evidence>
<evidence type="ECO:0000256" key="1">
    <source>
        <dbReference type="SAM" id="MobiDB-lite"/>
    </source>
</evidence>
<dbReference type="PROSITE" id="PS50106">
    <property type="entry name" value="PDZ"/>
    <property type="match status" value="1"/>
</dbReference>
<dbReference type="InterPro" id="IPR036034">
    <property type="entry name" value="PDZ_sf"/>
</dbReference>
<protein>
    <recommendedName>
        <fullName evidence="2">PDZ domain-containing protein</fullName>
    </recommendedName>
</protein>
<dbReference type="AlphaFoldDB" id="A0A820RBZ6"/>
<gene>
    <name evidence="3" type="ORF">KXQ929_LOCUS53100</name>
</gene>
<dbReference type="Proteomes" id="UP000663868">
    <property type="component" value="Unassembled WGS sequence"/>
</dbReference>
<feature type="domain" description="PDZ" evidence="2">
    <location>
        <begin position="73"/>
        <end position="109"/>
    </location>
</feature>
<dbReference type="Gene3D" id="2.30.42.10">
    <property type="match status" value="1"/>
</dbReference>
<comment type="caution">
    <text evidence="3">The sequence shown here is derived from an EMBL/GenBank/DDBJ whole genome shotgun (WGS) entry which is preliminary data.</text>
</comment>
<organism evidence="3 4">
    <name type="scientific">Adineta steineri</name>
    <dbReference type="NCBI Taxonomy" id="433720"/>
    <lineage>
        <taxon>Eukaryota</taxon>
        <taxon>Metazoa</taxon>
        <taxon>Spiralia</taxon>
        <taxon>Gnathifera</taxon>
        <taxon>Rotifera</taxon>
        <taxon>Eurotatoria</taxon>
        <taxon>Bdelloidea</taxon>
        <taxon>Adinetida</taxon>
        <taxon>Adinetidae</taxon>
        <taxon>Adineta</taxon>
    </lineage>
</organism>
<dbReference type="InterPro" id="IPR001478">
    <property type="entry name" value="PDZ"/>
</dbReference>
<evidence type="ECO:0000313" key="4">
    <source>
        <dbReference type="Proteomes" id="UP000663868"/>
    </source>
</evidence>
<feature type="non-terminal residue" evidence="3">
    <location>
        <position position="1"/>
    </location>
</feature>
<evidence type="ECO:0000313" key="3">
    <source>
        <dbReference type="EMBL" id="CAF4436420.1"/>
    </source>
</evidence>
<reference evidence="3" key="1">
    <citation type="submission" date="2021-02" db="EMBL/GenBank/DDBJ databases">
        <authorList>
            <person name="Nowell W R."/>
        </authorList>
    </citation>
    <scope>NUCLEOTIDE SEQUENCE</scope>
</reference>
<feature type="compositionally biased region" description="Low complexity" evidence="1">
    <location>
        <begin position="23"/>
        <end position="43"/>
    </location>
</feature>